<keyword evidence="3" id="KW-0645">Protease</keyword>
<dbReference type="InterPro" id="IPR002818">
    <property type="entry name" value="DJ-1/PfpI"/>
</dbReference>
<feature type="domain" description="DJ-1/PfpI" evidence="2">
    <location>
        <begin position="3"/>
        <end position="179"/>
    </location>
</feature>
<dbReference type="EC" id="3.2.-.-" evidence="3"/>
<evidence type="ECO:0000313" key="3">
    <source>
        <dbReference type="EMBL" id="AZA13296.1"/>
    </source>
</evidence>
<keyword evidence="3" id="KW-0378">Hydrolase</keyword>
<organism evidence="3 4">
    <name type="scientific">Corynebacterium choanae</name>
    <dbReference type="NCBI Taxonomy" id="1862358"/>
    <lineage>
        <taxon>Bacteria</taxon>
        <taxon>Bacillati</taxon>
        <taxon>Actinomycetota</taxon>
        <taxon>Actinomycetes</taxon>
        <taxon>Mycobacteriales</taxon>
        <taxon>Corynebacteriaceae</taxon>
        <taxon>Corynebacterium</taxon>
    </lineage>
</organism>
<evidence type="ECO:0000259" key="2">
    <source>
        <dbReference type="Pfam" id="PF01965"/>
    </source>
</evidence>
<sequence>MTKRVLIITGDGGETLEVLYPYERLREAGYTPVIAAQHTDRPVQLVVHDFVDTFDTYTEKLGHRWPADIAIAEVNPDDYAALVIPGGRAPEYLRMNEDVLRVVRTFHEQRKPIAATCHGPLILAAAGILEGARCAGFAMVSPDIRAAGGRYEDSEAVTDGNLVTARAWNDNGPWMRAFLALLEATATATK</sequence>
<dbReference type="PROSITE" id="PS51276">
    <property type="entry name" value="PEPTIDASE_C56_PFPI"/>
    <property type="match status" value="1"/>
</dbReference>
<name>A0A3G6J5S6_9CORY</name>
<dbReference type="EMBL" id="CP033896">
    <property type="protein sequence ID" value="AZA13296.1"/>
    <property type="molecule type" value="Genomic_DNA"/>
</dbReference>
<keyword evidence="3" id="KW-0326">Glycosidase</keyword>
<dbReference type="PANTHER" id="PTHR42733:SF2">
    <property type="entry name" value="DJ-1_THIJ_PFPI FAMILY PROTEIN"/>
    <property type="match status" value="1"/>
</dbReference>
<dbReference type="GO" id="GO:0008233">
    <property type="term" value="F:peptidase activity"/>
    <property type="evidence" value="ECO:0007669"/>
    <property type="project" value="UniProtKB-KW"/>
</dbReference>
<protein>
    <submittedName>
        <fullName evidence="3">Cysteine protease YraA</fullName>
        <ecNumber evidence="3">3.2.-.-</ecNumber>
    </submittedName>
</protein>
<dbReference type="KEGG" id="ccho:CCHOA_04440"/>
<accession>A0A3G6J5S6</accession>
<comment type="similarity">
    <text evidence="1">Belongs to the peptidase C56 family.</text>
</comment>
<dbReference type="AlphaFoldDB" id="A0A3G6J5S6"/>
<dbReference type="GO" id="GO:0016798">
    <property type="term" value="F:hydrolase activity, acting on glycosyl bonds"/>
    <property type="evidence" value="ECO:0007669"/>
    <property type="project" value="UniProtKB-KW"/>
</dbReference>
<reference evidence="3 4" key="1">
    <citation type="submission" date="2018-11" db="EMBL/GenBank/DDBJ databases">
        <authorList>
            <person name="Kleinhagauer T."/>
            <person name="Glaeser S.P."/>
            <person name="Spergser J."/>
            <person name="Ruckert C."/>
            <person name="Kaempfer P."/>
            <person name="Busse H.-J."/>
        </authorList>
    </citation>
    <scope>NUCLEOTIDE SEQUENCE [LARGE SCALE GENOMIC DNA]</scope>
    <source>
        <strain evidence="3 4">200CH</strain>
    </source>
</reference>
<dbReference type="OrthoDB" id="9792284at2"/>
<dbReference type="InterPro" id="IPR029062">
    <property type="entry name" value="Class_I_gatase-like"/>
</dbReference>
<dbReference type="NCBIfam" id="TIGR01382">
    <property type="entry name" value="PfpI"/>
    <property type="match status" value="1"/>
</dbReference>
<dbReference type="PANTHER" id="PTHR42733">
    <property type="entry name" value="DJ-1 PROTEIN"/>
    <property type="match status" value="1"/>
</dbReference>
<dbReference type="Gene3D" id="3.40.50.880">
    <property type="match status" value="1"/>
</dbReference>
<dbReference type="RefSeq" id="WP_123927205.1">
    <property type="nucleotide sequence ID" value="NZ_CP033896.1"/>
</dbReference>
<dbReference type="Pfam" id="PF01965">
    <property type="entry name" value="DJ-1_PfpI"/>
    <property type="match status" value="1"/>
</dbReference>
<dbReference type="Proteomes" id="UP000269019">
    <property type="component" value="Chromosome"/>
</dbReference>
<keyword evidence="4" id="KW-1185">Reference proteome</keyword>
<evidence type="ECO:0000313" key="4">
    <source>
        <dbReference type="Proteomes" id="UP000269019"/>
    </source>
</evidence>
<dbReference type="GO" id="GO:0006508">
    <property type="term" value="P:proteolysis"/>
    <property type="evidence" value="ECO:0007669"/>
    <property type="project" value="UniProtKB-KW"/>
</dbReference>
<gene>
    <name evidence="3" type="primary">yraA</name>
    <name evidence="3" type="ORF">CCHOA_04440</name>
</gene>
<evidence type="ECO:0000256" key="1">
    <source>
        <dbReference type="ARBA" id="ARBA00008542"/>
    </source>
</evidence>
<proteinExistence type="inferred from homology"/>
<dbReference type="SUPFAM" id="SSF52317">
    <property type="entry name" value="Class I glutamine amidotransferase-like"/>
    <property type="match status" value="1"/>
</dbReference>
<dbReference type="CDD" id="cd03169">
    <property type="entry name" value="GATase1_PfpI_1"/>
    <property type="match status" value="1"/>
</dbReference>
<dbReference type="InterPro" id="IPR006286">
    <property type="entry name" value="C56_PfpI-like"/>
</dbReference>